<organism evidence="1 2">
    <name type="scientific">Streptococcus varani</name>
    <dbReference type="NCBI Taxonomy" id="1608583"/>
    <lineage>
        <taxon>Bacteria</taxon>
        <taxon>Bacillati</taxon>
        <taxon>Bacillota</taxon>
        <taxon>Bacilli</taxon>
        <taxon>Lactobacillales</taxon>
        <taxon>Streptococcaceae</taxon>
        <taxon>Streptococcus</taxon>
    </lineage>
</organism>
<accession>A0A0E3WEZ7</accession>
<name>A0A0E3WEZ7_9STRE</name>
<dbReference type="EMBL" id="CTEN01000002">
    <property type="protein sequence ID" value="CQR24598.1"/>
    <property type="molecule type" value="Genomic_DNA"/>
</dbReference>
<reference evidence="2" key="1">
    <citation type="submission" date="2015-03" db="EMBL/GenBank/DDBJ databases">
        <authorList>
            <person name="Urmite Genomes"/>
        </authorList>
    </citation>
    <scope>NUCLEOTIDE SEQUENCE [LARGE SCALE GENOMIC DNA]</scope>
    <source>
        <strain evidence="2">FF10</strain>
    </source>
</reference>
<protein>
    <submittedName>
        <fullName evidence="1">Uncharacterized protein</fullName>
    </submittedName>
</protein>
<sequence>MVVVKECVLMNAKKSKDPFIRLISIGYTGFEFRYGNKQQAMKFLSQNIAIIICQDMHRYGDFRIVEVDG</sequence>
<proteinExistence type="predicted"/>
<dbReference type="Proteomes" id="UP000198604">
    <property type="component" value="Unassembled WGS sequence"/>
</dbReference>
<dbReference type="STRING" id="1608583.BN1356_00942"/>
<evidence type="ECO:0000313" key="2">
    <source>
        <dbReference type="Proteomes" id="UP000198604"/>
    </source>
</evidence>
<dbReference type="AlphaFoldDB" id="A0A0E3WEZ7"/>
<gene>
    <name evidence="1" type="ORF">BN1356_00942</name>
</gene>
<evidence type="ECO:0000313" key="1">
    <source>
        <dbReference type="EMBL" id="CQR24598.1"/>
    </source>
</evidence>
<keyword evidence="2" id="KW-1185">Reference proteome</keyword>